<reference evidence="3 4" key="1">
    <citation type="submission" date="2017-08" db="EMBL/GenBank/DDBJ databases">
        <title>Infants hospitalized years apart are colonized by the same room-sourced microbial strains.</title>
        <authorList>
            <person name="Brooks B."/>
            <person name="Olm M.R."/>
            <person name="Firek B.A."/>
            <person name="Baker R."/>
            <person name="Thomas B.C."/>
            <person name="Morowitz M.J."/>
            <person name="Banfield J.F."/>
        </authorList>
    </citation>
    <scope>NUCLEOTIDE SEQUENCE [LARGE SCALE GENOMIC DNA]</scope>
    <source>
        <strain evidence="3">S2_003_000_R2_14</strain>
    </source>
</reference>
<gene>
    <name evidence="3" type="ORF">DI536_24695</name>
</gene>
<name>A0A2W5T003_9BACT</name>
<proteinExistence type="predicted"/>
<comment type="caution">
    <text evidence="3">The sequence shown here is derived from an EMBL/GenBank/DDBJ whole genome shotgun (WGS) entry which is preliminary data.</text>
</comment>
<evidence type="ECO:0000313" key="4">
    <source>
        <dbReference type="Proteomes" id="UP000249061"/>
    </source>
</evidence>
<evidence type="ECO:0000256" key="2">
    <source>
        <dbReference type="SAM" id="SignalP"/>
    </source>
</evidence>
<feature type="chain" id="PRO_5015920826" evidence="2">
    <location>
        <begin position="24"/>
        <end position="310"/>
    </location>
</feature>
<evidence type="ECO:0000256" key="1">
    <source>
        <dbReference type="SAM" id="MobiDB-lite"/>
    </source>
</evidence>
<evidence type="ECO:0000313" key="3">
    <source>
        <dbReference type="EMBL" id="PZR08382.1"/>
    </source>
</evidence>
<dbReference type="Proteomes" id="UP000249061">
    <property type="component" value="Unassembled WGS sequence"/>
</dbReference>
<dbReference type="InterPro" id="IPR021457">
    <property type="entry name" value="DUF3108"/>
</dbReference>
<protein>
    <submittedName>
        <fullName evidence="3">DUF3108 domain-containing protein</fullName>
    </submittedName>
</protein>
<accession>A0A2W5T003</accession>
<dbReference type="Pfam" id="PF11306">
    <property type="entry name" value="DUF3108"/>
    <property type="match status" value="1"/>
</dbReference>
<dbReference type="EMBL" id="QFQP01000025">
    <property type="protein sequence ID" value="PZR08382.1"/>
    <property type="molecule type" value="Genomic_DNA"/>
</dbReference>
<feature type="compositionally biased region" description="Pro residues" evidence="1">
    <location>
        <begin position="28"/>
        <end position="46"/>
    </location>
</feature>
<dbReference type="AlphaFoldDB" id="A0A2W5T003"/>
<sequence length="310" mass="33798">MMRAALMSLVSSLAIAATPPVPAVATVKPPPPPSRRNAAPAPPPQSAPAGALKKPKTPFPADAECVAMGPTMSPLPFGPGEALQYDLDAMGARAGVMSITTLPLRDGVLPIEISVETNTFFSKVRKVKAVARTEVSPKTLRSQRYFEDAWENDQHRIADVTMKNRVASLTNTINGRTYPTAQLPYGNDMSDVAGAVHLLRSIPVKEGQRLCFDVYGIRRVWRVWGTVQPREHVSLPLGEFETWHLQGEAAPLNLPDARREVHVWVSDDARRLPLAALGVMEFGAVRATLKGYSRPGEANTRAENKANIKW</sequence>
<organism evidence="3 4">
    <name type="scientific">Archangium gephyra</name>
    <dbReference type="NCBI Taxonomy" id="48"/>
    <lineage>
        <taxon>Bacteria</taxon>
        <taxon>Pseudomonadati</taxon>
        <taxon>Myxococcota</taxon>
        <taxon>Myxococcia</taxon>
        <taxon>Myxococcales</taxon>
        <taxon>Cystobacterineae</taxon>
        <taxon>Archangiaceae</taxon>
        <taxon>Archangium</taxon>
    </lineage>
</organism>
<keyword evidence="2" id="KW-0732">Signal</keyword>
<feature type="region of interest" description="Disordered" evidence="1">
    <location>
        <begin position="22"/>
        <end position="60"/>
    </location>
</feature>
<feature type="signal peptide" evidence="2">
    <location>
        <begin position="1"/>
        <end position="23"/>
    </location>
</feature>